<protein>
    <submittedName>
        <fullName evidence="3">Uncharacterized protein</fullName>
    </submittedName>
</protein>
<accession>A0AAF3F779</accession>
<reference evidence="3" key="1">
    <citation type="submission" date="2024-02" db="UniProtKB">
        <authorList>
            <consortium name="WormBaseParasite"/>
        </authorList>
    </citation>
    <scope>IDENTIFICATION</scope>
</reference>
<keyword evidence="2" id="KW-1185">Reference proteome</keyword>
<feature type="chain" id="PRO_5042219452" evidence="1">
    <location>
        <begin position="23"/>
        <end position="244"/>
    </location>
</feature>
<evidence type="ECO:0000256" key="1">
    <source>
        <dbReference type="SAM" id="SignalP"/>
    </source>
</evidence>
<dbReference type="WBParaSite" id="MBELARI_LOCUS21489">
    <property type="protein sequence ID" value="MBELARI_LOCUS21489"/>
    <property type="gene ID" value="MBELARI_LOCUS21489"/>
</dbReference>
<feature type="signal peptide" evidence="1">
    <location>
        <begin position="1"/>
        <end position="22"/>
    </location>
</feature>
<sequence>MILRRLLISSAISTFYLTISQTISCQNCTTSSTCSNTDTCSSQNCFLVSQDVGTWMTNGCVTLNGTSPPNYTVNNASVNGICFWRDNSTRICACRSPLCNNLFDSDKFPNVTYNPLPSIDIDAMLSLAEQTPITMVTTVASTTLPVAVTTPKVSARFFSPIHLLRPYYPNHWYGANQGNIRSGVVPSREIWPKPVINEGTLRPHVCGFNPYTRQCMDPEGYCPGRCMNFHYTYNTIYECRCLVI</sequence>
<name>A0AAF3F779_9BILA</name>
<evidence type="ECO:0000313" key="2">
    <source>
        <dbReference type="Proteomes" id="UP000887575"/>
    </source>
</evidence>
<organism evidence="2 3">
    <name type="scientific">Mesorhabditis belari</name>
    <dbReference type="NCBI Taxonomy" id="2138241"/>
    <lineage>
        <taxon>Eukaryota</taxon>
        <taxon>Metazoa</taxon>
        <taxon>Ecdysozoa</taxon>
        <taxon>Nematoda</taxon>
        <taxon>Chromadorea</taxon>
        <taxon>Rhabditida</taxon>
        <taxon>Rhabditina</taxon>
        <taxon>Rhabditomorpha</taxon>
        <taxon>Rhabditoidea</taxon>
        <taxon>Rhabditidae</taxon>
        <taxon>Mesorhabditinae</taxon>
        <taxon>Mesorhabditis</taxon>
    </lineage>
</organism>
<evidence type="ECO:0000313" key="3">
    <source>
        <dbReference type="WBParaSite" id="MBELARI_LOCUS21489"/>
    </source>
</evidence>
<dbReference type="Proteomes" id="UP000887575">
    <property type="component" value="Unassembled WGS sequence"/>
</dbReference>
<keyword evidence="1" id="KW-0732">Signal</keyword>
<proteinExistence type="predicted"/>
<dbReference type="AlphaFoldDB" id="A0AAF3F779"/>